<gene>
    <name evidence="1" type="ordered locus">ESA_00131</name>
</gene>
<dbReference type="Proteomes" id="UP000000260">
    <property type="component" value="Chromosome"/>
</dbReference>
<keyword evidence="2" id="KW-1185">Reference proteome</keyword>
<accession>A7MPI9</accession>
<organism evidence="1 2">
    <name type="scientific">Cronobacter sakazakii (strain ATCC BAA-894)</name>
    <name type="common">Enterobacter sakazakii</name>
    <dbReference type="NCBI Taxonomy" id="290339"/>
    <lineage>
        <taxon>Bacteria</taxon>
        <taxon>Pseudomonadati</taxon>
        <taxon>Pseudomonadota</taxon>
        <taxon>Gammaproteobacteria</taxon>
        <taxon>Enterobacterales</taxon>
        <taxon>Enterobacteriaceae</taxon>
        <taxon>Cronobacter</taxon>
    </lineage>
</organism>
<dbReference type="KEGG" id="esa:ESA_00131"/>
<proteinExistence type="predicted"/>
<dbReference type="HOGENOM" id="CLU_3232442_0_0_6"/>
<evidence type="ECO:0000313" key="2">
    <source>
        <dbReference type="Proteomes" id="UP000000260"/>
    </source>
</evidence>
<name>A7MPI9_CROS8</name>
<dbReference type="EMBL" id="CP000783">
    <property type="protein sequence ID" value="ABU75436.1"/>
    <property type="molecule type" value="Genomic_DNA"/>
</dbReference>
<protein>
    <submittedName>
        <fullName evidence="1">Uncharacterized protein</fullName>
    </submittedName>
</protein>
<evidence type="ECO:0000313" key="1">
    <source>
        <dbReference type="EMBL" id="ABU75436.1"/>
    </source>
</evidence>
<sequence>MFLILGCYFFNYIYCRRVIFYFALINNIPKRNWRKVKQRLIQV</sequence>
<dbReference type="AlphaFoldDB" id="A7MPI9"/>
<reference evidence="1 2" key="1">
    <citation type="journal article" date="2010" name="PLoS ONE">
        <title>Genome sequence of Cronobacter sakazakii BAA-894 and comparative genomic hybridization analysis with other Cronobacter species.</title>
        <authorList>
            <person name="Kucerova E."/>
            <person name="Clifton S.W."/>
            <person name="Xia X.Q."/>
            <person name="Long F."/>
            <person name="Porwollik S."/>
            <person name="Fulton L."/>
            <person name="Fronick C."/>
            <person name="Minx P."/>
            <person name="Kyung K."/>
            <person name="Warren W."/>
            <person name="Fulton R."/>
            <person name="Feng D."/>
            <person name="Wollam A."/>
            <person name="Shah N."/>
            <person name="Bhonagiri V."/>
            <person name="Nash W.E."/>
            <person name="Hallsworth-Pepin K."/>
            <person name="Wilson R.K."/>
            <person name="McClelland M."/>
            <person name="Forsythe S.J."/>
        </authorList>
    </citation>
    <scope>NUCLEOTIDE SEQUENCE [LARGE SCALE GENOMIC DNA]</scope>
    <source>
        <strain evidence="1 2">ATCC BAA-894</strain>
    </source>
</reference>